<dbReference type="RefSeq" id="XP_018255941.1">
    <property type="nucleotide sequence ID" value="XM_018402480.1"/>
</dbReference>
<reference evidence="2" key="2">
    <citation type="journal article" date="2010" name="Nature">
        <title>Comparative genomics reveals mobile pathogenicity chromosomes in Fusarium.</title>
        <authorList>
            <person name="Ma L.J."/>
            <person name="van der Does H.C."/>
            <person name="Borkovich K.A."/>
            <person name="Coleman J.J."/>
            <person name="Daboussi M.J."/>
            <person name="Di Pietro A."/>
            <person name="Dufresne M."/>
            <person name="Freitag M."/>
            <person name="Grabherr M."/>
            <person name="Henrissat B."/>
            <person name="Houterman P.M."/>
            <person name="Kang S."/>
            <person name="Shim W.B."/>
            <person name="Woloshuk C."/>
            <person name="Xie X."/>
            <person name="Xu J.R."/>
            <person name="Antoniw J."/>
            <person name="Baker S.E."/>
            <person name="Bluhm B.H."/>
            <person name="Breakspear A."/>
            <person name="Brown D.W."/>
            <person name="Butchko R.A."/>
            <person name="Chapman S."/>
            <person name="Coulson R."/>
            <person name="Coutinho P.M."/>
            <person name="Danchin E.G."/>
            <person name="Diener A."/>
            <person name="Gale L.R."/>
            <person name="Gardiner D.M."/>
            <person name="Goff S."/>
            <person name="Hammond-Kosack K.E."/>
            <person name="Hilburn K."/>
            <person name="Hua-Van A."/>
            <person name="Jonkers W."/>
            <person name="Kazan K."/>
            <person name="Kodira C.D."/>
            <person name="Koehrsen M."/>
            <person name="Kumar L."/>
            <person name="Lee Y.H."/>
            <person name="Li L."/>
            <person name="Manners J.M."/>
            <person name="Miranda-Saavedra D."/>
            <person name="Mukherjee M."/>
            <person name="Park G."/>
            <person name="Park J."/>
            <person name="Park S.Y."/>
            <person name="Proctor R.H."/>
            <person name="Regev A."/>
            <person name="Ruiz-Roldan M.C."/>
            <person name="Sain D."/>
            <person name="Sakthikumar S."/>
            <person name="Sykes S."/>
            <person name="Schwartz D.C."/>
            <person name="Turgeon B.G."/>
            <person name="Wapinski I."/>
            <person name="Yoder O."/>
            <person name="Young S."/>
            <person name="Zeng Q."/>
            <person name="Zhou S."/>
            <person name="Galagan J."/>
            <person name="Cuomo C.A."/>
            <person name="Kistler H.C."/>
            <person name="Rep M."/>
        </authorList>
    </citation>
    <scope>NUCLEOTIDE SEQUENCE [LARGE SCALE GENOMIC DNA]</scope>
    <source>
        <strain evidence="2">4287</strain>
    </source>
</reference>
<reference evidence="2" key="1">
    <citation type="submission" date="2007-04" db="EMBL/GenBank/DDBJ databases">
        <authorList>
            <consortium name="The Broad Institute Genome Sequencing Platform"/>
            <person name="Birren B."/>
            <person name="Lander E."/>
            <person name="Galagan J."/>
            <person name="Nusbaum C."/>
            <person name="Devon K."/>
            <person name="Ma L.-J."/>
            <person name="Jaffe D."/>
            <person name="Butler J."/>
            <person name="Alvarez P."/>
            <person name="Gnerre S."/>
            <person name="Grabherr M."/>
            <person name="Kleber M."/>
            <person name="Mauceli E."/>
            <person name="Brockman W."/>
            <person name="MacCallum I.A."/>
            <person name="Young S."/>
            <person name="LaButti K."/>
            <person name="DeCaprio D."/>
            <person name="Crawford M."/>
            <person name="Koehrsen M."/>
            <person name="Engels R."/>
            <person name="Montgomery P."/>
            <person name="Pearson M."/>
            <person name="Howarth C."/>
            <person name="Larson L."/>
            <person name="White J."/>
            <person name="O'Leary S."/>
            <person name="Kodira C."/>
            <person name="Zeng Q."/>
            <person name="Yandava C."/>
            <person name="Alvarado L."/>
            <person name="Kistler C."/>
            <person name="Shim W.-B."/>
            <person name="Kang S."/>
            <person name="Woloshuk C."/>
        </authorList>
    </citation>
    <scope>NUCLEOTIDE SEQUENCE</scope>
    <source>
        <strain evidence="2">4287</strain>
    </source>
</reference>
<dbReference type="Proteomes" id="UP000009097">
    <property type="component" value="Unassembled WGS sequence"/>
</dbReference>
<protein>
    <submittedName>
        <fullName evidence="2">Uncharacterized protein</fullName>
    </submittedName>
</protein>
<evidence type="ECO:0000256" key="1">
    <source>
        <dbReference type="SAM" id="MobiDB-lite"/>
    </source>
</evidence>
<dbReference type="GeneID" id="28962801"/>
<sequence length="49" mass="5485">MATITRPSLSESINSFRASDLEMPPETVRRDSIVFTTANVTLKRSSKSR</sequence>
<organism evidence="2 4">
    <name type="scientific">Fusarium oxysporum f. sp. lycopersici (strain 4287 / CBS 123668 / FGSC 9935 / NRRL 34936)</name>
    <name type="common">Fusarium vascular wilt of tomato</name>
    <dbReference type="NCBI Taxonomy" id="426428"/>
    <lineage>
        <taxon>Eukaryota</taxon>
        <taxon>Fungi</taxon>
        <taxon>Dikarya</taxon>
        <taxon>Ascomycota</taxon>
        <taxon>Pezizomycotina</taxon>
        <taxon>Sordariomycetes</taxon>
        <taxon>Hypocreomycetidae</taxon>
        <taxon>Hypocreales</taxon>
        <taxon>Nectriaceae</taxon>
        <taxon>Fusarium</taxon>
        <taxon>Fusarium oxysporum species complex</taxon>
    </lineage>
</organism>
<dbReference type="VEuPathDB" id="FungiDB:FOXG_22095"/>
<evidence type="ECO:0000313" key="2">
    <source>
        <dbReference type="EMBL" id="KNB17896.1"/>
    </source>
</evidence>
<name>A0A0J9W544_FUSO4</name>
<dbReference type="GeneID" id="28962929"/>
<dbReference type="KEGG" id="fox:FOXG_22223"/>
<feature type="region of interest" description="Disordered" evidence="1">
    <location>
        <begin position="1"/>
        <end position="24"/>
    </location>
</feature>
<evidence type="ECO:0000313" key="3">
    <source>
        <dbReference type="EMBL" id="KNB18408.1"/>
    </source>
</evidence>
<proteinExistence type="predicted"/>
<dbReference type="AlphaFoldDB" id="A0A0J9W544"/>
<dbReference type="KEGG" id="fox:FOXG_22095"/>
<dbReference type="RefSeq" id="XP_018256453.1">
    <property type="nucleotide sequence ID" value="XM_018402622.1"/>
</dbReference>
<dbReference type="VEuPathDB" id="FungiDB:FOXG_22223"/>
<feature type="compositionally biased region" description="Polar residues" evidence="1">
    <location>
        <begin position="1"/>
        <end position="17"/>
    </location>
</feature>
<gene>
    <name evidence="2" type="ORF">FOXG_22095</name>
    <name evidence="3" type="ORF">FOXG_22223</name>
</gene>
<accession>A0A0J9W544</accession>
<dbReference type="EMBL" id="DS231723">
    <property type="protein sequence ID" value="KNB17896.1"/>
    <property type="molecule type" value="Genomic_DNA"/>
</dbReference>
<dbReference type="EMBL" id="DS231725">
    <property type="protein sequence ID" value="KNB18408.1"/>
    <property type="molecule type" value="Genomic_DNA"/>
</dbReference>
<evidence type="ECO:0000313" key="4">
    <source>
        <dbReference type="Proteomes" id="UP000009097"/>
    </source>
</evidence>